<keyword evidence="1" id="KW-1133">Transmembrane helix</keyword>
<dbReference type="EMBL" id="KN840498">
    <property type="protein sequence ID" value="KIP07404.1"/>
    <property type="molecule type" value="Genomic_DNA"/>
</dbReference>
<evidence type="ECO:0000313" key="4">
    <source>
        <dbReference type="Proteomes" id="UP000053257"/>
    </source>
</evidence>
<name>A0A0C3NQH1_PHLG1</name>
<keyword evidence="1" id="KW-0472">Membrane</keyword>
<proteinExistence type="predicted"/>
<feature type="transmembrane region" description="Helical" evidence="1">
    <location>
        <begin position="88"/>
        <end position="109"/>
    </location>
</feature>
<keyword evidence="1" id="KW-0812">Transmembrane</keyword>
<dbReference type="OrthoDB" id="3350812at2759"/>
<dbReference type="InterPro" id="IPR045340">
    <property type="entry name" value="DUF6533"/>
</dbReference>
<dbReference type="HOGENOM" id="CLU_035509_11_4_1"/>
<feature type="domain" description="DUF6533" evidence="2">
    <location>
        <begin position="16"/>
        <end position="61"/>
    </location>
</feature>
<evidence type="ECO:0000313" key="3">
    <source>
        <dbReference type="EMBL" id="KIP07404.1"/>
    </source>
</evidence>
<dbReference type="Pfam" id="PF20151">
    <property type="entry name" value="DUF6533"/>
    <property type="match status" value="1"/>
</dbReference>
<feature type="transmembrane region" description="Helical" evidence="1">
    <location>
        <begin position="115"/>
        <end position="135"/>
    </location>
</feature>
<sequence length="238" mass="27023">MASVATSLQRFQLDAYFNAGALSLLAYDFTLTFDDEVELIWKTRWNLTKVLWFLTRYPAFIDSTLSIYHQVGTNVAIRTCGMLYSISGWMFLWGIWIAEIILIIRTWAIWGRNHYIGGTLFTLLCGLWIVSAVYLNQFLHSFTFVLAKNISPILTGCVITSSGDQLWISFVILMIFESIILTLTAIKGIQQFRRSSSPLVTSLYRDGMIFYVYLFGISVINVSVLLAAPAEYSILITS</sequence>
<gene>
    <name evidence="3" type="ORF">PHLGIDRAFT_423189</name>
</gene>
<evidence type="ECO:0000259" key="2">
    <source>
        <dbReference type="Pfam" id="PF20151"/>
    </source>
</evidence>
<accession>A0A0C3NQH1</accession>
<protein>
    <recommendedName>
        <fullName evidence="2">DUF6533 domain-containing protein</fullName>
    </recommendedName>
</protein>
<dbReference type="AlphaFoldDB" id="A0A0C3NQH1"/>
<feature type="transmembrane region" description="Helical" evidence="1">
    <location>
        <begin position="167"/>
        <end position="186"/>
    </location>
</feature>
<organism evidence="3 4">
    <name type="scientific">Phlebiopsis gigantea (strain 11061_1 CR5-6)</name>
    <name type="common">White-rot fungus</name>
    <name type="synonym">Peniophora gigantea</name>
    <dbReference type="NCBI Taxonomy" id="745531"/>
    <lineage>
        <taxon>Eukaryota</taxon>
        <taxon>Fungi</taxon>
        <taxon>Dikarya</taxon>
        <taxon>Basidiomycota</taxon>
        <taxon>Agaricomycotina</taxon>
        <taxon>Agaricomycetes</taxon>
        <taxon>Polyporales</taxon>
        <taxon>Phanerochaetaceae</taxon>
        <taxon>Phlebiopsis</taxon>
    </lineage>
</organism>
<feature type="transmembrane region" description="Helical" evidence="1">
    <location>
        <begin position="207"/>
        <end position="228"/>
    </location>
</feature>
<keyword evidence="4" id="KW-1185">Reference proteome</keyword>
<evidence type="ECO:0000256" key="1">
    <source>
        <dbReference type="SAM" id="Phobius"/>
    </source>
</evidence>
<dbReference type="Proteomes" id="UP000053257">
    <property type="component" value="Unassembled WGS sequence"/>
</dbReference>
<reference evidence="3 4" key="1">
    <citation type="journal article" date="2014" name="PLoS Genet.">
        <title>Analysis of the Phlebiopsis gigantea genome, transcriptome and secretome provides insight into its pioneer colonization strategies of wood.</title>
        <authorList>
            <person name="Hori C."/>
            <person name="Ishida T."/>
            <person name="Igarashi K."/>
            <person name="Samejima M."/>
            <person name="Suzuki H."/>
            <person name="Master E."/>
            <person name="Ferreira P."/>
            <person name="Ruiz-Duenas F.J."/>
            <person name="Held B."/>
            <person name="Canessa P."/>
            <person name="Larrondo L.F."/>
            <person name="Schmoll M."/>
            <person name="Druzhinina I.S."/>
            <person name="Kubicek C.P."/>
            <person name="Gaskell J.A."/>
            <person name="Kersten P."/>
            <person name="St John F."/>
            <person name="Glasner J."/>
            <person name="Sabat G."/>
            <person name="Splinter BonDurant S."/>
            <person name="Syed K."/>
            <person name="Yadav J."/>
            <person name="Mgbeahuruike A.C."/>
            <person name="Kovalchuk A."/>
            <person name="Asiegbu F.O."/>
            <person name="Lackner G."/>
            <person name="Hoffmeister D."/>
            <person name="Rencoret J."/>
            <person name="Gutierrez A."/>
            <person name="Sun H."/>
            <person name="Lindquist E."/>
            <person name="Barry K."/>
            <person name="Riley R."/>
            <person name="Grigoriev I.V."/>
            <person name="Henrissat B."/>
            <person name="Kues U."/>
            <person name="Berka R.M."/>
            <person name="Martinez A.T."/>
            <person name="Covert S.F."/>
            <person name="Blanchette R.A."/>
            <person name="Cullen D."/>
        </authorList>
    </citation>
    <scope>NUCLEOTIDE SEQUENCE [LARGE SCALE GENOMIC DNA]</scope>
    <source>
        <strain evidence="3 4">11061_1 CR5-6</strain>
    </source>
</reference>